<sequence>MRRSLLRDVGCAGSGFAGAAAVGSAGGAGVTGSAAGAGAIVGAAGVIAVVGVGAADGASVTGSGSTVGANMSMGVATGAGMGGADAAGPDMAGLDAVAEAIAEAAGAGAGAEAAGVAAVDTAIAVDTAGAGDAASVGVAAVSGAFGASAGAGAVVVAGAKVIVGAAAAATSARATAAAVDPLDVAVDCFGTSGAAVGGAVGLVWVGLAWVRLPWAVLAWVGLPWVRLPWVGFGWPGATVVAPDAAVFRTSVRFAGARSVVTEAAVLAAGAVARTPDIVPGFVAVAVADTAAGAVAVRTGMAAVVRKPDRAVGFALAEAITVAGTGLMRRVAASLLGWNLLCGGWSGSWLNVTRRSCQTTHGDSRRGISKR</sequence>
<dbReference type="RefSeq" id="WP_184695052.1">
    <property type="nucleotide sequence ID" value="NZ_JACHJN010000009.1"/>
</dbReference>
<organism evidence="2 3">
    <name type="scientific">Saccharothrix tamanrassetensis</name>
    <dbReference type="NCBI Taxonomy" id="1051531"/>
    <lineage>
        <taxon>Bacteria</taxon>
        <taxon>Bacillati</taxon>
        <taxon>Actinomycetota</taxon>
        <taxon>Actinomycetes</taxon>
        <taxon>Pseudonocardiales</taxon>
        <taxon>Pseudonocardiaceae</taxon>
        <taxon>Saccharothrix</taxon>
    </lineage>
</organism>
<feature type="chain" id="PRO_5032811086" description="PE-PGRS family protein" evidence="1">
    <location>
        <begin position="20"/>
        <end position="370"/>
    </location>
</feature>
<dbReference type="EMBL" id="JACHJN010000009">
    <property type="protein sequence ID" value="MBB5958778.1"/>
    <property type="molecule type" value="Genomic_DNA"/>
</dbReference>
<evidence type="ECO:0000256" key="1">
    <source>
        <dbReference type="SAM" id="SignalP"/>
    </source>
</evidence>
<dbReference type="Proteomes" id="UP000547510">
    <property type="component" value="Unassembled WGS sequence"/>
</dbReference>
<keyword evidence="3" id="KW-1185">Reference proteome</keyword>
<evidence type="ECO:0008006" key="4">
    <source>
        <dbReference type="Google" id="ProtNLM"/>
    </source>
</evidence>
<gene>
    <name evidence="2" type="ORF">FHS29_005387</name>
</gene>
<reference evidence="2 3" key="1">
    <citation type="submission" date="2020-08" db="EMBL/GenBank/DDBJ databases">
        <title>Genomic Encyclopedia of Type Strains, Phase III (KMG-III): the genomes of soil and plant-associated and newly described type strains.</title>
        <authorList>
            <person name="Whitman W."/>
        </authorList>
    </citation>
    <scope>NUCLEOTIDE SEQUENCE [LARGE SCALE GENOMIC DNA]</scope>
    <source>
        <strain evidence="2 3">CECT 8640</strain>
    </source>
</reference>
<comment type="caution">
    <text evidence="2">The sequence shown here is derived from an EMBL/GenBank/DDBJ whole genome shotgun (WGS) entry which is preliminary data.</text>
</comment>
<keyword evidence="1" id="KW-0732">Signal</keyword>
<accession>A0A841CRK9</accession>
<dbReference type="AlphaFoldDB" id="A0A841CRK9"/>
<proteinExistence type="predicted"/>
<evidence type="ECO:0000313" key="3">
    <source>
        <dbReference type="Proteomes" id="UP000547510"/>
    </source>
</evidence>
<feature type="signal peptide" evidence="1">
    <location>
        <begin position="1"/>
        <end position="19"/>
    </location>
</feature>
<protein>
    <recommendedName>
        <fullName evidence="4">PE-PGRS family protein</fullName>
    </recommendedName>
</protein>
<evidence type="ECO:0000313" key="2">
    <source>
        <dbReference type="EMBL" id="MBB5958778.1"/>
    </source>
</evidence>
<name>A0A841CRK9_9PSEU</name>